<evidence type="ECO:0000256" key="1">
    <source>
        <dbReference type="SAM" id="Phobius"/>
    </source>
</evidence>
<keyword evidence="1" id="KW-0472">Membrane</keyword>
<reference evidence="2 3" key="2">
    <citation type="journal article" date="2023" name="Plant Pathol.">
        <title>Dismantling and reorganizing Pseudomonas marginalis sensu#lato.</title>
        <authorList>
            <person name="Sawada H."/>
            <person name="Fujikawa T."/>
            <person name="Satou M."/>
        </authorList>
    </citation>
    <scope>NUCLEOTIDE SEQUENCE [LARGE SCALE GENOMIC DNA]</scope>
    <source>
        <strain evidence="2 3">MAFF 302030</strain>
    </source>
</reference>
<dbReference type="Proteomes" id="UP001155059">
    <property type="component" value="Unassembled WGS sequence"/>
</dbReference>
<evidence type="ECO:0000313" key="3">
    <source>
        <dbReference type="Proteomes" id="UP001155059"/>
    </source>
</evidence>
<dbReference type="AlphaFoldDB" id="A0A9X1YQW9"/>
<keyword evidence="1" id="KW-1133">Transmembrane helix</keyword>
<protein>
    <submittedName>
        <fullName evidence="2">Uncharacterized protein</fullName>
    </submittedName>
</protein>
<gene>
    <name evidence="2" type="ORF">M1B34_02480</name>
</gene>
<reference evidence="2 3" key="1">
    <citation type="journal article" date="2022" name="Int. J. Syst. Evol. Microbiol.">
        <title>Pseudomonas aegrilactucae sp. nov. and Pseudomonas morbosilactucae sp. nov., pathogens causing bacterial rot of lettuce in Japan.</title>
        <authorList>
            <person name="Sawada H."/>
            <person name="Fujikawa T."/>
            <person name="Satou M."/>
        </authorList>
    </citation>
    <scope>NUCLEOTIDE SEQUENCE [LARGE SCALE GENOMIC DNA]</scope>
    <source>
        <strain evidence="2 3">MAFF 302030</strain>
    </source>
</reference>
<accession>A0A9X1YQW9</accession>
<feature type="transmembrane region" description="Helical" evidence="1">
    <location>
        <begin position="12"/>
        <end position="40"/>
    </location>
</feature>
<proteinExistence type="predicted"/>
<name>A0A9X1YQW9_9PSED</name>
<evidence type="ECO:0000313" key="2">
    <source>
        <dbReference type="EMBL" id="MCK9796638.1"/>
    </source>
</evidence>
<comment type="caution">
    <text evidence="2">The sequence shown here is derived from an EMBL/GenBank/DDBJ whole genome shotgun (WGS) entry which is preliminary data.</text>
</comment>
<dbReference type="EMBL" id="JALQCW010000004">
    <property type="protein sequence ID" value="MCK9796638.1"/>
    <property type="molecule type" value="Genomic_DNA"/>
</dbReference>
<organism evidence="2 3">
    <name type="scientific">Pseudomonas morbosilactucae</name>
    <dbReference type="NCBI Taxonomy" id="2938197"/>
    <lineage>
        <taxon>Bacteria</taxon>
        <taxon>Pseudomonadati</taxon>
        <taxon>Pseudomonadota</taxon>
        <taxon>Gammaproteobacteria</taxon>
        <taxon>Pseudomonadales</taxon>
        <taxon>Pseudomonadaceae</taxon>
        <taxon>Pseudomonas</taxon>
    </lineage>
</organism>
<dbReference type="RefSeq" id="WP_185039234.1">
    <property type="nucleotide sequence ID" value="NZ_JALQCW010000004.1"/>
</dbReference>
<sequence>MENTFKQPLFVVGMPLFVVGICIASPGFWIPGLVFMVIGFSQRSKG</sequence>
<keyword evidence="1" id="KW-0812">Transmembrane</keyword>